<keyword evidence="2" id="KW-1133">Transmembrane helix</keyword>
<dbReference type="Proteomes" id="UP000053573">
    <property type="component" value="Unassembled WGS sequence"/>
</dbReference>
<name>A0A0H1B6X1_9EURO</name>
<evidence type="ECO:0000256" key="1">
    <source>
        <dbReference type="SAM" id="MobiDB-lite"/>
    </source>
</evidence>
<organism evidence="3 4">
    <name type="scientific">Blastomyces silverae</name>
    <dbReference type="NCBI Taxonomy" id="2060906"/>
    <lineage>
        <taxon>Eukaryota</taxon>
        <taxon>Fungi</taxon>
        <taxon>Dikarya</taxon>
        <taxon>Ascomycota</taxon>
        <taxon>Pezizomycotina</taxon>
        <taxon>Eurotiomycetes</taxon>
        <taxon>Eurotiomycetidae</taxon>
        <taxon>Onygenales</taxon>
        <taxon>Ajellomycetaceae</taxon>
        <taxon>Blastomyces</taxon>
    </lineage>
</organism>
<keyword evidence="4" id="KW-1185">Reference proteome</keyword>
<keyword evidence="2" id="KW-0812">Transmembrane</keyword>
<evidence type="ECO:0000313" key="3">
    <source>
        <dbReference type="EMBL" id="KLJ06752.1"/>
    </source>
</evidence>
<keyword evidence="2" id="KW-0472">Membrane</keyword>
<feature type="region of interest" description="Disordered" evidence="1">
    <location>
        <begin position="27"/>
        <end position="78"/>
    </location>
</feature>
<gene>
    <name evidence="3" type="ORF">EMPG_17746</name>
</gene>
<comment type="caution">
    <text evidence="3">The sequence shown here is derived from an EMBL/GenBank/DDBJ whole genome shotgun (WGS) entry which is preliminary data.</text>
</comment>
<protein>
    <submittedName>
        <fullName evidence="3">Uncharacterized protein</fullName>
    </submittedName>
</protein>
<feature type="transmembrane region" description="Helical" evidence="2">
    <location>
        <begin position="86"/>
        <end position="104"/>
    </location>
</feature>
<accession>A0A0H1B6X1</accession>
<dbReference type="AlphaFoldDB" id="A0A0H1B6X1"/>
<reference evidence="4" key="1">
    <citation type="journal article" date="2015" name="PLoS Genet.">
        <title>The dynamic genome and transcriptome of the human fungal pathogen Blastomyces and close relative Emmonsia.</title>
        <authorList>
            <person name="Munoz J.F."/>
            <person name="Gauthier G.M."/>
            <person name="Desjardins C.A."/>
            <person name="Gallo J.E."/>
            <person name="Holder J."/>
            <person name="Sullivan T.D."/>
            <person name="Marty A.J."/>
            <person name="Carmen J.C."/>
            <person name="Chen Z."/>
            <person name="Ding L."/>
            <person name="Gujja S."/>
            <person name="Magrini V."/>
            <person name="Misas E."/>
            <person name="Mitreva M."/>
            <person name="Priest M."/>
            <person name="Saif S."/>
            <person name="Whiston E.A."/>
            <person name="Young S."/>
            <person name="Zeng Q."/>
            <person name="Goldman W.E."/>
            <person name="Mardis E.R."/>
            <person name="Taylor J.W."/>
            <person name="McEwen J.G."/>
            <person name="Clay O.K."/>
            <person name="Klein B.S."/>
            <person name="Cuomo C.A."/>
        </authorList>
    </citation>
    <scope>NUCLEOTIDE SEQUENCE [LARGE SCALE GENOMIC DNA]</scope>
    <source>
        <strain evidence="4">UAMH 139</strain>
    </source>
</reference>
<dbReference type="EMBL" id="LDEV01002980">
    <property type="protein sequence ID" value="KLJ06752.1"/>
    <property type="molecule type" value="Genomic_DNA"/>
</dbReference>
<proteinExistence type="predicted"/>
<evidence type="ECO:0000313" key="4">
    <source>
        <dbReference type="Proteomes" id="UP000053573"/>
    </source>
</evidence>
<evidence type="ECO:0000256" key="2">
    <source>
        <dbReference type="SAM" id="Phobius"/>
    </source>
</evidence>
<sequence length="114" mass="12982">MKYHHALAQTQLNNPLFLPELKKKRNKLEYRENQVSHPAAPSKSSQQTRHGKQPAAPHPLQNATKPLSPPSPCHLPDQATHQQKNLIIIIITIMIITIIITRITRIPKQLSTWP</sequence>